<dbReference type="PANTHER" id="PTHR10587">
    <property type="entry name" value="GLYCOSYL TRANSFERASE-RELATED"/>
    <property type="match status" value="1"/>
</dbReference>
<dbReference type="GO" id="GO:0005975">
    <property type="term" value="P:carbohydrate metabolic process"/>
    <property type="evidence" value="ECO:0007669"/>
    <property type="project" value="InterPro"/>
</dbReference>
<dbReference type="CDD" id="cd10950">
    <property type="entry name" value="CE4_BsYlxY_like"/>
    <property type="match status" value="1"/>
</dbReference>
<dbReference type="GO" id="GO:0016020">
    <property type="term" value="C:membrane"/>
    <property type="evidence" value="ECO:0007669"/>
    <property type="project" value="TreeGrafter"/>
</dbReference>
<dbReference type="NCBIfam" id="TIGR02873">
    <property type="entry name" value="spore_ylxY"/>
    <property type="match status" value="1"/>
</dbReference>
<evidence type="ECO:0000259" key="1">
    <source>
        <dbReference type="PROSITE" id="PS51677"/>
    </source>
</evidence>
<dbReference type="EMBL" id="JOTN01000002">
    <property type="protein sequence ID" value="KEK20801.1"/>
    <property type="molecule type" value="Genomic_DNA"/>
</dbReference>
<dbReference type="Gene3D" id="3.20.20.370">
    <property type="entry name" value="Glycoside hydrolase/deacetylase"/>
    <property type="match status" value="1"/>
</dbReference>
<dbReference type="GO" id="GO:0016810">
    <property type="term" value="F:hydrolase activity, acting on carbon-nitrogen (but not peptide) bonds"/>
    <property type="evidence" value="ECO:0007669"/>
    <property type="project" value="InterPro"/>
</dbReference>
<gene>
    <name evidence="2" type="ORF">BAMA_08385</name>
</gene>
<proteinExistence type="predicted"/>
<organism evidence="2 3">
    <name type="scientific">Bacillus manliponensis</name>
    <dbReference type="NCBI Taxonomy" id="574376"/>
    <lineage>
        <taxon>Bacteria</taxon>
        <taxon>Bacillati</taxon>
        <taxon>Bacillota</taxon>
        <taxon>Bacilli</taxon>
        <taxon>Bacillales</taxon>
        <taxon>Bacillaceae</taxon>
        <taxon>Bacillus</taxon>
        <taxon>Bacillus cereus group</taxon>
    </lineage>
</organism>
<dbReference type="InterPro" id="IPR011330">
    <property type="entry name" value="Glyco_hydro/deAcase_b/a-brl"/>
</dbReference>
<name>A0A073K2M0_9BACI</name>
<evidence type="ECO:0000313" key="3">
    <source>
        <dbReference type="Proteomes" id="UP000027822"/>
    </source>
</evidence>
<reference evidence="2 3" key="1">
    <citation type="submission" date="2014-06" db="EMBL/GenBank/DDBJ databases">
        <title>Draft genome sequence of Bacillus manliponensis JCM 15802 (MCCC 1A00708).</title>
        <authorList>
            <person name="Lai Q."/>
            <person name="Liu Y."/>
            <person name="Shao Z."/>
        </authorList>
    </citation>
    <scope>NUCLEOTIDE SEQUENCE [LARGE SCALE GENOMIC DNA]</scope>
    <source>
        <strain evidence="2 3">JCM 15802</strain>
    </source>
</reference>
<dbReference type="InterPro" id="IPR002509">
    <property type="entry name" value="NODB_dom"/>
</dbReference>
<accession>A0A073K2M0</accession>
<dbReference type="InterPro" id="IPR014228">
    <property type="entry name" value="Spore_polysacc_deacetyl_YlxY"/>
</dbReference>
<dbReference type="PANTHER" id="PTHR10587:SF80">
    <property type="entry name" value="CHITOOLIGOSACCHARIDE DEACETYLASE"/>
    <property type="match status" value="1"/>
</dbReference>
<dbReference type="SUPFAM" id="SSF88713">
    <property type="entry name" value="Glycoside hydrolase/deacetylase"/>
    <property type="match status" value="1"/>
</dbReference>
<sequence>MKRRIVLLLVLLLSITSFFYVVNAKDVLYEEIREKSKSYTIAPKNAVIDRVWKAVPGYNGKEVDVKMSYMNMKKRGVFNENLLVYKEVSPKVHLKDLPPAPIYRGNANKKMVALTINVAWGNEYLPRMLETLHKHNVTATFFLEGRWVKENVRFAKMIVDAKQEVGNHSYTHPDMKTLSVGSIHEQLQKTNEIIEAATNKKVKWFAPPSGSFRDDVVDIASKLQMRTIMWTVDTIDWQRPEPSVIIERVMGKVHPGAIILMHPTAPTAESLHTLITKLKEQGYEVGSVSALMDEKRLD</sequence>
<dbReference type="RefSeq" id="WP_034635688.1">
    <property type="nucleotide sequence ID" value="NZ_CBCSJC010000001.1"/>
</dbReference>
<feature type="domain" description="NodB homology" evidence="1">
    <location>
        <begin position="110"/>
        <end position="286"/>
    </location>
</feature>
<dbReference type="PROSITE" id="PS51677">
    <property type="entry name" value="NODB"/>
    <property type="match status" value="1"/>
</dbReference>
<evidence type="ECO:0000313" key="2">
    <source>
        <dbReference type="EMBL" id="KEK20801.1"/>
    </source>
</evidence>
<dbReference type="AlphaFoldDB" id="A0A073K2M0"/>
<dbReference type="Pfam" id="PF01522">
    <property type="entry name" value="Polysacc_deac_1"/>
    <property type="match status" value="1"/>
</dbReference>
<dbReference type="OrthoDB" id="9812065at2"/>
<dbReference type="Proteomes" id="UP000027822">
    <property type="component" value="Unassembled WGS sequence"/>
</dbReference>
<keyword evidence="3" id="KW-1185">Reference proteome</keyword>
<comment type="caution">
    <text evidence="2">The sequence shown here is derived from an EMBL/GenBank/DDBJ whole genome shotgun (WGS) entry which is preliminary data.</text>
</comment>
<protein>
    <recommendedName>
        <fullName evidence="1">NodB homology domain-containing protein</fullName>
    </recommendedName>
</protein>
<dbReference type="InterPro" id="IPR050248">
    <property type="entry name" value="Polysacc_deacetylase_ArnD"/>
</dbReference>
<dbReference type="STRING" id="574376.BAMA_08385"/>
<dbReference type="eggNOG" id="COG0726">
    <property type="taxonomic scope" value="Bacteria"/>
</dbReference>